<name>A0AAX4KJ35_9TREE</name>
<evidence type="ECO:0000256" key="1">
    <source>
        <dbReference type="SAM" id="MobiDB-lite"/>
    </source>
</evidence>
<dbReference type="Proteomes" id="UP001358614">
    <property type="component" value="Chromosome 1"/>
</dbReference>
<dbReference type="KEGG" id="ker:91103389"/>
<organism evidence="2 3">
    <name type="scientific">Kwoniella europaea PYCC6329</name>
    <dbReference type="NCBI Taxonomy" id="1423913"/>
    <lineage>
        <taxon>Eukaryota</taxon>
        <taxon>Fungi</taxon>
        <taxon>Dikarya</taxon>
        <taxon>Basidiomycota</taxon>
        <taxon>Agaricomycotina</taxon>
        <taxon>Tremellomycetes</taxon>
        <taxon>Tremellales</taxon>
        <taxon>Cryptococcaceae</taxon>
        <taxon>Kwoniella</taxon>
    </lineage>
</organism>
<keyword evidence="3" id="KW-1185">Reference proteome</keyword>
<dbReference type="GeneID" id="91103389"/>
<feature type="compositionally biased region" description="Polar residues" evidence="1">
    <location>
        <begin position="44"/>
        <end position="67"/>
    </location>
</feature>
<sequence length="129" mass="13962">MSSNSDNTAKSRAYVKDGQQYMFNESKKDDQDSDDGLYVRDGFNHSSINRSGSEATGTGRSAAKSSNPWISEEALKFYYKHKSDTPKTAAENQVKSFLPSWAMGGTSASPETNAGTETTKDGQSNVTGK</sequence>
<reference evidence="2 3" key="1">
    <citation type="submission" date="2024-01" db="EMBL/GenBank/DDBJ databases">
        <title>Comparative genomics of Cryptococcus and Kwoniella reveals pathogenesis evolution and contrasting modes of karyotype evolution via chromosome fusion or intercentromeric recombination.</title>
        <authorList>
            <person name="Coelho M.A."/>
            <person name="David-Palma M."/>
            <person name="Shea T."/>
            <person name="Bowers K."/>
            <person name="McGinley-Smith S."/>
            <person name="Mohammad A.W."/>
            <person name="Gnirke A."/>
            <person name="Yurkov A.M."/>
            <person name="Nowrousian M."/>
            <person name="Sun S."/>
            <person name="Cuomo C.A."/>
            <person name="Heitman J."/>
        </authorList>
    </citation>
    <scope>NUCLEOTIDE SEQUENCE [LARGE SCALE GENOMIC DNA]</scope>
    <source>
        <strain evidence="2 3">PYCC6329</strain>
    </source>
</reference>
<protein>
    <submittedName>
        <fullName evidence="2">Uncharacterized protein</fullName>
    </submittedName>
</protein>
<evidence type="ECO:0000313" key="3">
    <source>
        <dbReference type="Proteomes" id="UP001358614"/>
    </source>
</evidence>
<feature type="compositionally biased region" description="Polar residues" evidence="1">
    <location>
        <begin position="1"/>
        <end position="10"/>
    </location>
</feature>
<accession>A0AAX4KJ35</accession>
<dbReference type="AlphaFoldDB" id="A0AAX4KJ35"/>
<proteinExistence type="predicted"/>
<dbReference type="RefSeq" id="XP_066084464.1">
    <property type="nucleotide sequence ID" value="XM_066228367.1"/>
</dbReference>
<gene>
    <name evidence="2" type="ORF">V865_004588</name>
</gene>
<evidence type="ECO:0000313" key="2">
    <source>
        <dbReference type="EMBL" id="WWD06497.1"/>
    </source>
</evidence>
<feature type="region of interest" description="Disordered" evidence="1">
    <location>
        <begin position="1"/>
        <end position="67"/>
    </location>
</feature>
<dbReference type="EMBL" id="CP144089">
    <property type="protein sequence ID" value="WWD06497.1"/>
    <property type="molecule type" value="Genomic_DNA"/>
</dbReference>
<feature type="compositionally biased region" description="Polar residues" evidence="1">
    <location>
        <begin position="106"/>
        <end position="129"/>
    </location>
</feature>
<feature type="region of interest" description="Disordered" evidence="1">
    <location>
        <begin position="99"/>
        <end position="129"/>
    </location>
</feature>